<feature type="non-terminal residue" evidence="2">
    <location>
        <position position="151"/>
    </location>
</feature>
<organism evidence="2 3">
    <name type="scientific">Iphiclides podalirius</name>
    <name type="common">scarce swallowtail</name>
    <dbReference type="NCBI Taxonomy" id="110791"/>
    <lineage>
        <taxon>Eukaryota</taxon>
        <taxon>Metazoa</taxon>
        <taxon>Ecdysozoa</taxon>
        <taxon>Arthropoda</taxon>
        <taxon>Hexapoda</taxon>
        <taxon>Insecta</taxon>
        <taxon>Pterygota</taxon>
        <taxon>Neoptera</taxon>
        <taxon>Endopterygota</taxon>
        <taxon>Lepidoptera</taxon>
        <taxon>Glossata</taxon>
        <taxon>Ditrysia</taxon>
        <taxon>Papilionoidea</taxon>
        <taxon>Papilionidae</taxon>
        <taxon>Papilioninae</taxon>
        <taxon>Iphiclides</taxon>
    </lineage>
</organism>
<dbReference type="EMBL" id="OW152837">
    <property type="protein sequence ID" value="CAH2057906.1"/>
    <property type="molecule type" value="Genomic_DNA"/>
</dbReference>
<feature type="region of interest" description="Disordered" evidence="1">
    <location>
        <begin position="77"/>
        <end position="137"/>
    </location>
</feature>
<evidence type="ECO:0000313" key="2">
    <source>
        <dbReference type="EMBL" id="CAH2057906.1"/>
    </source>
</evidence>
<protein>
    <submittedName>
        <fullName evidence="2">Uncharacterized protein</fullName>
    </submittedName>
</protein>
<feature type="compositionally biased region" description="Polar residues" evidence="1">
    <location>
        <begin position="77"/>
        <end position="88"/>
    </location>
</feature>
<evidence type="ECO:0000313" key="3">
    <source>
        <dbReference type="Proteomes" id="UP000837857"/>
    </source>
</evidence>
<sequence length="151" mass="16366">MENIRRSKQIALDLIEDTKDAIEGGALSPVASQVRSRAAQTDQLAGSSREGVTKHAEYVKHGKITFNTTAILHHYPQYQNGRAGNCSTRKPRPASSDLNANDRGSPTKIEGTKVSVEVKDSDNNNGCDGTSDAVSEEISKRPVKFAEEKLV</sequence>
<gene>
    <name evidence="2" type="ORF">IPOD504_LOCUS10357</name>
</gene>
<evidence type="ECO:0000256" key="1">
    <source>
        <dbReference type="SAM" id="MobiDB-lite"/>
    </source>
</evidence>
<accession>A0ABN8ILY3</accession>
<name>A0ABN8ILY3_9NEOP</name>
<reference evidence="2" key="1">
    <citation type="submission" date="2022-03" db="EMBL/GenBank/DDBJ databases">
        <authorList>
            <person name="Martin H S."/>
        </authorList>
    </citation>
    <scope>NUCLEOTIDE SEQUENCE</scope>
</reference>
<keyword evidence="3" id="KW-1185">Reference proteome</keyword>
<proteinExistence type="predicted"/>
<dbReference type="Proteomes" id="UP000837857">
    <property type="component" value="Chromosome 25"/>
</dbReference>